<gene>
    <name evidence="1" type="ORF">F4559_002547</name>
</gene>
<organism evidence="1 2">
    <name type="scientific">Saccharothrix violaceirubra</name>
    <dbReference type="NCBI Taxonomy" id="413306"/>
    <lineage>
        <taxon>Bacteria</taxon>
        <taxon>Bacillati</taxon>
        <taxon>Actinomycetota</taxon>
        <taxon>Actinomycetes</taxon>
        <taxon>Pseudonocardiales</taxon>
        <taxon>Pseudonocardiaceae</taxon>
        <taxon>Saccharothrix</taxon>
    </lineage>
</organism>
<comment type="caution">
    <text evidence="1">The sequence shown here is derived from an EMBL/GenBank/DDBJ whole genome shotgun (WGS) entry which is preliminary data.</text>
</comment>
<name>A0A7W7T289_9PSEU</name>
<proteinExistence type="predicted"/>
<accession>A0A7W7T289</accession>
<reference evidence="1 2" key="1">
    <citation type="submission" date="2020-08" db="EMBL/GenBank/DDBJ databases">
        <title>Sequencing the genomes of 1000 actinobacteria strains.</title>
        <authorList>
            <person name="Klenk H.-P."/>
        </authorList>
    </citation>
    <scope>NUCLEOTIDE SEQUENCE [LARGE SCALE GENOMIC DNA]</scope>
    <source>
        <strain evidence="1 2">DSM 45084</strain>
    </source>
</reference>
<dbReference type="EMBL" id="JACHJS010000001">
    <property type="protein sequence ID" value="MBB4965188.1"/>
    <property type="molecule type" value="Genomic_DNA"/>
</dbReference>
<dbReference type="Proteomes" id="UP000542674">
    <property type="component" value="Unassembled WGS sequence"/>
</dbReference>
<keyword evidence="2" id="KW-1185">Reference proteome</keyword>
<protein>
    <submittedName>
        <fullName evidence="1">Uncharacterized protein</fullName>
    </submittedName>
</protein>
<evidence type="ECO:0000313" key="2">
    <source>
        <dbReference type="Proteomes" id="UP000542674"/>
    </source>
</evidence>
<evidence type="ECO:0000313" key="1">
    <source>
        <dbReference type="EMBL" id="MBB4965188.1"/>
    </source>
</evidence>
<sequence length="40" mass="4574">MLFVMNCGTVRYAEGTKVLDESTERYRAQGGDIPAPPWKW</sequence>
<dbReference type="AlphaFoldDB" id="A0A7W7T289"/>
<dbReference type="RefSeq" id="WP_281386305.1">
    <property type="nucleotide sequence ID" value="NZ_BAABAI010000013.1"/>
</dbReference>